<evidence type="ECO:0000256" key="1">
    <source>
        <dbReference type="SAM" id="MobiDB-lite"/>
    </source>
</evidence>
<gene>
    <name evidence="3" type="ORF">GCM10009547_23510</name>
</gene>
<name>A0ABN1GUT5_9ACTN</name>
<feature type="compositionally biased region" description="Polar residues" evidence="1">
    <location>
        <begin position="97"/>
        <end position="117"/>
    </location>
</feature>
<evidence type="ECO:0000313" key="3">
    <source>
        <dbReference type="EMBL" id="GAA0620251.1"/>
    </source>
</evidence>
<organism evidence="3 4">
    <name type="scientific">Sporichthya brevicatena</name>
    <dbReference type="NCBI Taxonomy" id="171442"/>
    <lineage>
        <taxon>Bacteria</taxon>
        <taxon>Bacillati</taxon>
        <taxon>Actinomycetota</taxon>
        <taxon>Actinomycetes</taxon>
        <taxon>Sporichthyales</taxon>
        <taxon>Sporichthyaceae</taxon>
        <taxon>Sporichthya</taxon>
    </lineage>
</organism>
<protein>
    <submittedName>
        <fullName evidence="3">Uncharacterized protein</fullName>
    </submittedName>
</protein>
<sequence length="257" mass="25603">MAACASVLTGTAMALPAATFADEAADTPPIAAVDLAGVKLAVPDLGVPLPDVEVATDELPIASVTDALGLEAVVDTAPEPAAEPAAEPTSGGGDEATVNSWSVPDAQTSAGAKSRNTGRAEPTAVAPPGSKLDTAAGRAVAEDLLTAKTQRQLERQAKLRAAQVLGTEKSAPATKEGMALAAPLTDLASRSGVDTLNLAAGGGPESASGDWSLMPEALYAVLPLLLAGGAVVAHGRRNARVAATSAAVVQRRRHASR</sequence>
<feature type="region of interest" description="Disordered" evidence="1">
    <location>
        <begin position="80"/>
        <end position="134"/>
    </location>
</feature>
<comment type="caution">
    <text evidence="3">The sequence shown here is derived from an EMBL/GenBank/DDBJ whole genome shotgun (WGS) entry which is preliminary data.</text>
</comment>
<proteinExistence type="predicted"/>
<evidence type="ECO:0000313" key="4">
    <source>
        <dbReference type="Proteomes" id="UP001500957"/>
    </source>
</evidence>
<reference evidence="3 4" key="1">
    <citation type="journal article" date="2019" name="Int. J. Syst. Evol. Microbiol.">
        <title>The Global Catalogue of Microorganisms (GCM) 10K type strain sequencing project: providing services to taxonomists for standard genome sequencing and annotation.</title>
        <authorList>
            <consortium name="The Broad Institute Genomics Platform"/>
            <consortium name="The Broad Institute Genome Sequencing Center for Infectious Disease"/>
            <person name="Wu L."/>
            <person name="Ma J."/>
        </authorList>
    </citation>
    <scope>NUCLEOTIDE SEQUENCE [LARGE SCALE GENOMIC DNA]</scope>
    <source>
        <strain evidence="3 4">JCM 10671</strain>
    </source>
</reference>
<feature type="signal peptide" evidence="2">
    <location>
        <begin position="1"/>
        <end position="21"/>
    </location>
</feature>
<evidence type="ECO:0000256" key="2">
    <source>
        <dbReference type="SAM" id="SignalP"/>
    </source>
</evidence>
<keyword evidence="2" id="KW-0732">Signal</keyword>
<dbReference type="EMBL" id="BAAAHE010000017">
    <property type="protein sequence ID" value="GAA0620251.1"/>
    <property type="molecule type" value="Genomic_DNA"/>
</dbReference>
<accession>A0ABN1GUT5</accession>
<dbReference type="Proteomes" id="UP001500957">
    <property type="component" value="Unassembled WGS sequence"/>
</dbReference>
<feature type="chain" id="PRO_5047042101" evidence="2">
    <location>
        <begin position="22"/>
        <end position="257"/>
    </location>
</feature>
<keyword evidence="4" id="KW-1185">Reference proteome</keyword>